<accession>A0ABV9YVL1</accession>
<proteinExistence type="predicted"/>
<dbReference type="PIRSF" id="PIRSF033328">
    <property type="entry name" value="Phest_Mll4975"/>
    <property type="match status" value="1"/>
</dbReference>
<evidence type="ECO:0000313" key="1">
    <source>
        <dbReference type="EMBL" id="MFC5066885.1"/>
    </source>
</evidence>
<evidence type="ECO:0000313" key="2">
    <source>
        <dbReference type="Proteomes" id="UP001595796"/>
    </source>
</evidence>
<dbReference type="EMBL" id="JBHSJF010000002">
    <property type="protein sequence ID" value="MFC5066885.1"/>
    <property type="molecule type" value="Genomic_DNA"/>
</dbReference>
<dbReference type="Proteomes" id="UP001595796">
    <property type="component" value="Unassembled WGS sequence"/>
</dbReference>
<dbReference type="Pfam" id="PF06299">
    <property type="entry name" value="DUF1045"/>
    <property type="match status" value="1"/>
</dbReference>
<dbReference type="RefSeq" id="WP_114957308.1">
    <property type="nucleotide sequence ID" value="NZ_JBHSJF010000002.1"/>
</dbReference>
<protein>
    <submittedName>
        <fullName evidence="1">DUF1045 domain-containing protein</fullName>
    </submittedName>
</protein>
<reference evidence="2" key="1">
    <citation type="journal article" date="2019" name="Int. J. Syst. Evol. Microbiol.">
        <title>The Global Catalogue of Microorganisms (GCM) 10K type strain sequencing project: providing services to taxonomists for standard genome sequencing and annotation.</title>
        <authorList>
            <consortium name="The Broad Institute Genomics Platform"/>
            <consortium name="The Broad Institute Genome Sequencing Center for Infectious Disease"/>
            <person name="Wu L."/>
            <person name="Ma J."/>
        </authorList>
    </citation>
    <scope>NUCLEOTIDE SEQUENCE [LARGE SCALE GENOMIC DNA]</scope>
    <source>
        <strain evidence="2">CGMCC 1.16444</strain>
    </source>
</reference>
<dbReference type="InterPro" id="IPR009389">
    <property type="entry name" value="DUF1045"/>
</dbReference>
<organism evidence="1 2">
    <name type="scientific">Flaviflagellibacter deserti</name>
    <dbReference type="NCBI Taxonomy" id="2267266"/>
    <lineage>
        <taxon>Bacteria</taxon>
        <taxon>Pseudomonadati</taxon>
        <taxon>Pseudomonadota</taxon>
        <taxon>Alphaproteobacteria</taxon>
        <taxon>Hyphomicrobiales</taxon>
        <taxon>Flaviflagellibacter</taxon>
    </lineage>
</organism>
<comment type="caution">
    <text evidence="1">The sequence shown here is derived from an EMBL/GenBank/DDBJ whole genome shotgun (WGS) entry which is preliminary data.</text>
</comment>
<sequence>MARYAIYYVPERQTALWEFGCNVLGYDAERGVEVTQLVPSGFGESEWREMTAAPRRYGFHATMKAPIALRDGTTEAELLAAFREFAGKEDAFAAAPPKVALHGDYVTLLLSAPDQRVQALGDSCVRSLDAFRAPPSEREKQRRLDGGLSESQSAHLERWGYPYVFSDFVFHMSLAGSLREGRSEAAFEGLARLYEDEVGDEALVFSSLAVFAEPEPDAPFVVAERAKLRR</sequence>
<keyword evidence="2" id="KW-1185">Reference proteome</keyword>
<gene>
    <name evidence="1" type="ORF">ACFPFW_02525</name>
</gene>
<name>A0ABV9YVL1_9HYPH</name>